<reference evidence="1 2" key="1">
    <citation type="submission" date="2016-03" db="EMBL/GenBank/DDBJ databases">
        <title>How can Kluyveromyces marxianus grow so fast - potential evolutionary course in Saccharomyces Complex revealed by comparative genomics.</title>
        <authorList>
            <person name="Mo W."/>
            <person name="Lu W."/>
            <person name="Yang X."/>
            <person name="Qi J."/>
            <person name="Lv H."/>
        </authorList>
    </citation>
    <scope>NUCLEOTIDE SEQUENCE [LARGE SCALE GENOMIC DNA]</scope>
    <source>
        <strain evidence="1 2">FIM1</strain>
    </source>
</reference>
<organism evidence="1 2">
    <name type="scientific">Kluyveromyces marxianus</name>
    <name type="common">Yeast</name>
    <name type="synonym">Candida kefyr</name>
    <dbReference type="NCBI Taxonomy" id="4911"/>
    <lineage>
        <taxon>Eukaryota</taxon>
        <taxon>Fungi</taxon>
        <taxon>Dikarya</taxon>
        <taxon>Ascomycota</taxon>
        <taxon>Saccharomycotina</taxon>
        <taxon>Saccharomycetes</taxon>
        <taxon>Saccharomycetales</taxon>
        <taxon>Saccharomycetaceae</taxon>
        <taxon>Kluyveromyces</taxon>
    </lineage>
</organism>
<keyword evidence="2" id="KW-1185">Reference proteome</keyword>
<dbReference type="EMBL" id="CP015057">
    <property type="protein sequence ID" value="QGN16240.1"/>
    <property type="molecule type" value="Genomic_DNA"/>
</dbReference>
<dbReference type="InterPro" id="IPR019193">
    <property type="entry name" value="UBQ-conj_enz_E2-bd_prot"/>
</dbReference>
<dbReference type="PANTHER" id="PTHR31531">
    <property type="entry name" value="E3 UBIQUITIN-PROTEIN LIGASE E3D FAMILY MEMBER"/>
    <property type="match status" value="1"/>
</dbReference>
<name>A0ABX6EXG1_KLUMA</name>
<dbReference type="Pfam" id="PF09814">
    <property type="entry name" value="HECT_2"/>
    <property type="match status" value="1"/>
</dbReference>
<gene>
    <name evidence="1" type="primary">IPA1</name>
    <name evidence="1" type="ORF">FIM1_2945</name>
</gene>
<evidence type="ECO:0000313" key="2">
    <source>
        <dbReference type="Proteomes" id="UP000422736"/>
    </source>
</evidence>
<dbReference type="PANTHER" id="PTHR31531:SF2">
    <property type="entry name" value="E3 UBIQUITIN-PROTEIN LIGASE E3D"/>
    <property type="match status" value="1"/>
</dbReference>
<sequence length="356" mass="41151">MLEYFVEHHQWIGTVYIWIYYKNTGLQVGKIGQNGRSLELIGTEEENNQFVIELPCAVEPTRAKLNYKGDLYNLRLTAVKNEQRFDRSSNHIMEEVVSKWMRKDLVKGPFTFYCSCCNDQLICSKDYTKVRDMPSEFWAEFMDYWHCHKPHSDTNSTLSNGFDNKFTKSVVPTVGEICLSDSFIYIHKDSLNSKIVYDYNNVFCNSCKQVLGSVNRDGSIGFKKWCLKAEINKEIETIDISNYVLNQIFNELKAHSTRLFHIRDNSIAMEVQVWVFGFGSTISFSNSHLLTNCMKILYQRGGPPNGPQNSQNIELIEVDEPNALSAFISRLDDVNSNLPHDLQRMNEWKVGYISCD</sequence>
<evidence type="ECO:0000313" key="1">
    <source>
        <dbReference type="EMBL" id="QGN16240.1"/>
    </source>
</evidence>
<proteinExistence type="predicted"/>
<protein>
    <submittedName>
        <fullName evidence="1">YJR141W</fullName>
    </submittedName>
</protein>
<dbReference type="Proteomes" id="UP000422736">
    <property type="component" value="Chromosome 4"/>
</dbReference>
<accession>A0ABX6EXG1</accession>